<name>A0A0N4ZV50_PARTI</name>
<proteinExistence type="predicted"/>
<keyword evidence="2" id="KW-1185">Reference proteome</keyword>
<evidence type="ECO:0000313" key="3">
    <source>
        <dbReference type="WBParaSite" id="PTRK_0001246000.1"/>
    </source>
</evidence>
<dbReference type="WBParaSite" id="PTRK_0001246000.1">
    <property type="protein sequence ID" value="PTRK_0001246000.1"/>
    <property type="gene ID" value="PTRK_0001246000"/>
</dbReference>
<accession>A0A0N4ZV50</accession>
<reference evidence="3" key="1">
    <citation type="submission" date="2017-02" db="UniProtKB">
        <authorList>
            <consortium name="WormBaseParasite"/>
        </authorList>
    </citation>
    <scope>IDENTIFICATION</scope>
</reference>
<feature type="region of interest" description="Disordered" evidence="1">
    <location>
        <begin position="292"/>
        <end position="317"/>
    </location>
</feature>
<organism evidence="2 3">
    <name type="scientific">Parastrongyloides trichosuri</name>
    <name type="common">Possum-specific nematode worm</name>
    <dbReference type="NCBI Taxonomy" id="131310"/>
    <lineage>
        <taxon>Eukaryota</taxon>
        <taxon>Metazoa</taxon>
        <taxon>Ecdysozoa</taxon>
        <taxon>Nematoda</taxon>
        <taxon>Chromadorea</taxon>
        <taxon>Rhabditida</taxon>
        <taxon>Tylenchina</taxon>
        <taxon>Panagrolaimomorpha</taxon>
        <taxon>Strongyloidoidea</taxon>
        <taxon>Strongyloididae</taxon>
        <taxon>Parastrongyloides</taxon>
    </lineage>
</organism>
<evidence type="ECO:0000256" key="1">
    <source>
        <dbReference type="SAM" id="MobiDB-lite"/>
    </source>
</evidence>
<evidence type="ECO:0000313" key="2">
    <source>
        <dbReference type="Proteomes" id="UP000038045"/>
    </source>
</evidence>
<dbReference type="AlphaFoldDB" id="A0A0N4ZV50"/>
<dbReference type="Proteomes" id="UP000038045">
    <property type="component" value="Unplaced"/>
</dbReference>
<sequence>MDRLPDFDDSFSINQDELSNSIINMEYANESTIYFNDLDNNLDSDSQMDTDVLQLDLDYISRIDSPYSNTGVQDLAEQSLEVQSSYMTNYETEISSISNDTSTYNTTVSLDLGGVNESRPNFNITDEEIRDLPLFTSPSFTIEELRKERKEFMNKYSHRRHFGYKNKISREESRDFHFSVPAKPIDRCVFSFALDKFTQNFIEKNTLKRKKKFYLTKFEQYWKNRIQDNNCYSCMNFKKCIDIVIIKEETYILVQLKNNSIVPILWVQFPFAYYDKIFKIKNRALENYQSRRKRQNKEYMSNPEIYSNDGESNENSE</sequence>
<protein>
    <submittedName>
        <fullName evidence="3">NTR domain-containing protein</fullName>
    </submittedName>
</protein>